<evidence type="ECO:0000256" key="4">
    <source>
        <dbReference type="ARBA" id="ARBA00038303"/>
    </source>
</evidence>
<name>D3P9G0_DEFDS</name>
<dbReference type="PANTHER" id="PTHR33603">
    <property type="entry name" value="METHYLTRANSFERASE"/>
    <property type="match status" value="1"/>
</dbReference>
<dbReference type="EC" id="2.1.1.177" evidence="5"/>
<feature type="binding site" evidence="5">
    <location>
        <position position="92"/>
    </location>
    <ligand>
        <name>S-adenosyl-L-methionine</name>
        <dbReference type="ChEBI" id="CHEBI:59789"/>
    </ligand>
</feature>
<dbReference type="InterPro" id="IPR029026">
    <property type="entry name" value="tRNA_m1G_MTases_N"/>
</dbReference>
<comment type="similarity">
    <text evidence="4 5">Belongs to the RNA methyltransferase RlmH family.</text>
</comment>
<keyword evidence="2 5" id="KW-0808">Transferase</keyword>
<dbReference type="HOGENOM" id="CLU_100552_2_0_0"/>
<dbReference type="Proteomes" id="UP000001520">
    <property type="component" value="Chromosome"/>
</dbReference>
<dbReference type="PANTHER" id="PTHR33603:SF1">
    <property type="entry name" value="RIBOSOMAL RNA LARGE SUBUNIT METHYLTRANSFERASE H"/>
    <property type="match status" value="1"/>
</dbReference>
<comment type="function">
    <text evidence="5">Specifically methylates the pseudouridine at position 1915 (m3Psi1915) in 23S rRNA.</text>
</comment>
<dbReference type="PIRSF" id="PIRSF004505">
    <property type="entry name" value="MT_bac"/>
    <property type="match status" value="1"/>
</dbReference>
<dbReference type="EMBL" id="AP011529">
    <property type="protein sequence ID" value="BAI81350.1"/>
    <property type="molecule type" value="Genomic_DNA"/>
</dbReference>
<keyword evidence="7" id="KW-1185">Reference proteome</keyword>
<comment type="subunit">
    <text evidence="5">Homodimer.</text>
</comment>
<dbReference type="KEGG" id="ddf:DEFDS_1898"/>
<evidence type="ECO:0000256" key="5">
    <source>
        <dbReference type="HAMAP-Rule" id="MF_00658"/>
    </source>
</evidence>
<dbReference type="CDD" id="cd18081">
    <property type="entry name" value="RlmH-like"/>
    <property type="match status" value="1"/>
</dbReference>
<keyword evidence="1 5" id="KW-0489">Methyltransferase</keyword>
<keyword evidence="5" id="KW-0698">rRNA processing</keyword>
<proteinExistence type="inferred from homology"/>
<dbReference type="GO" id="GO:0005737">
    <property type="term" value="C:cytoplasm"/>
    <property type="evidence" value="ECO:0007669"/>
    <property type="project" value="UniProtKB-SubCell"/>
</dbReference>
<comment type="catalytic activity">
    <reaction evidence="5">
        <text>pseudouridine(1915) in 23S rRNA + S-adenosyl-L-methionine = N(3)-methylpseudouridine(1915) in 23S rRNA + S-adenosyl-L-homocysteine + H(+)</text>
        <dbReference type="Rhea" id="RHEA:42752"/>
        <dbReference type="Rhea" id="RHEA-COMP:10221"/>
        <dbReference type="Rhea" id="RHEA-COMP:10222"/>
        <dbReference type="ChEBI" id="CHEBI:15378"/>
        <dbReference type="ChEBI" id="CHEBI:57856"/>
        <dbReference type="ChEBI" id="CHEBI:59789"/>
        <dbReference type="ChEBI" id="CHEBI:65314"/>
        <dbReference type="ChEBI" id="CHEBI:74486"/>
        <dbReference type="EC" id="2.1.1.177"/>
    </reaction>
</comment>
<keyword evidence="3 5" id="KW-0949">S-adenosyl-L-methionine</keyword>
<dbReference type="OrthoDB" id="9806643at2"/>
<sequence length="143" mass="16521">MRIKIIIGAKITDRNLIELLKKYFKRLEVYHDIELIDFKSSGVESKDINKYKQFSRDCYLVGLDVEGKTMDSVTFAKKYLDNTFKDIAFLIGGADGLPNDLKKECNELFSLSKLTFCHEHALLVLAEQIYRGVMINKGHPYHK</sequence>
<comment type="subcellular location">
    <subcellularLocation>
        <location evidence="5">Cytoplasm</location>
    </subcellularLocation>
</comment>
<reference evidence="6 7" key="1">
    <citation type="journal article" date="2010" name="DNA Res.">
        <title>Bacterial lifestyle in a deep-sea hydrothermal vent chimney revealed by the genome sequence of the thermophilic bacterium Deferribacter desulfuricans SSM1.</title>
        <authorList>
            <person name="Takaki Y."/>
            <person name="Shimamura S."/>
            <person name="Nakagawa S."/>
            <person name="Fukuhara Y."/>
            <person name="Horikawa H."/>
            <person name="Ankai A."/>
            <person name="Harada T."/>
            <person name="Hosoyama A."/>
            <person name="Oguchi A."/>
            <person name="Fukui S."/>
            <person name="Fujita N."/>
            <person name="Takami H."/>
            <person name="Takai K."/>
        </authorList>
    </citation>
    <scope>NUCLEOTIDE SEQUENCE [LARGE SCALE GENOMIC DNA]</scope>
    <source>
        <strain evidence="7">DSM 14783 / JCM 11476 / NBRC 101012 / SSM1</strain>
    </source>
</reference>
<evidence type="ECO:0000313" key="7">
    <source>
        <dbReference type="Proteomes" id="UP000001520"/>
    </source>
</evidence>
<dbReference type="STRING" id="639282.DEFDS_1898"/>
<feature type="binding site" evidence="5">
    <location>
        <position position="63"/>
    </location>
    <ligand>
        <name>S-adenosyl-L-methionine</name>
        <dbReference type="ChEBI" id="CHEBI:59789"/>
    </ligand>
</feature>
<dbReference type="InterPro" id="IPR029028">
    <property type="entry name" value="Alpha/beta_knot_MTases"/>
</dbReference>
<dbReference type="Pfam" id="PF02590">
    <property type="entry name" value="SPOUT_MTase"/>
    <property type="match status" value="1"/>
</dbReference>
<evidence type="ECO:0000256" key="1">
    <source>
        <dbReference type="ARBA" id="ARBA00022603"/>
    </source>
</evidence>
<dbReference type="HAMAP" id="MF_00658">
    <property type="entry name" value="23SrRNA_methyltr_H"/>
    <property type="match status" value="1"/>
</dbReference>
<protein>
    <recommendedName>
        <fullName evidence="5">Ribosomal RNA large subunit methyltransferase H</fullName>
        <ecNumber evidence="5">2.1.1.177</ecNumber>
    </recommendedName>
    <alternativeName>
        <fullName evidence="5">23S rRNA (pseudouridine1915-N3)-methyltransferase</fullName>
    </alternativeName>
    <alternativeName>
        <fullName evidence="5">23S rRNA m3Psi1915 methyltransferase</fullName>
    </alternativeName>
    <alternativeName>
        <fullName evidence="5">rRNA (pseudouridine-N3-)-methyltransferase RlmH</fullName>
    </alternativeName>
</protein>
<dbReference type="eggNOG" id="COG1576">
    <property type="taxonomic scope" value="Bacteria"/>
</dbReference>
<evidence type="ECO:0000256" key="2">
    <source>
        <dbReference type="ARBA" id="ARBA00022679"/>
    </source>
</evidence>
<gene>
    <name evidence="5" type="primary">rlmH</name>
    <name evidence="6" type="ordered locus">DEFDS_1898</name>
</gene>
<keyword evidence="5" id="KW-0963">Cytoplasm</keyword>
<organism evidence="6 7">
    <name type="scientific">Deferribacter desulfuricans (strain DSM 14783 / JCM 11476 / NBRC 101012 / SSM1)</name>
    <dbReference type="NCBI Taxonomy" id="639282"/>
    <lineage>
        <taxon>Bacteria</taxon>
        <taxon>Pseudomonadati</taxon>
        <taxon>Deferribacterota</taxon>
        <taxon>Deferribacteres</taxon>
        <taxon>Deferribacterales</taxon>
        <taxon>Deferribacteraceae</taxon>
        <taxon>Deferribacter</taxon>
    </lineage>
</organism>
<evidence type="ECO:0000256" key="3">
    <source>
        <dbReference type="ARBA" id="ARBA00022691"/>
    </source>
</evidence>
<dbReference type="InterPro" id="IPR003742">
    <property type="entry name" value="RlmH-like"/>
</dbReference>
<feature type="binding site" evidence="5">
    <location>
        <begin position="111"/>
        <end position="116"/>
    </location>
    <ligand>
        <name>S-adenosyl-L-methionine</name>
        <dbReference type="ChEBI" id="CHEBI:59789"/>
    </ligand>
</feature>
<dbReference type="Gene3D" id="3.40.1280.10">
    <property type="match status" value="1"/>
</dbReference>
<accession>D3P9G0</accession>
<dbReference type="AlphaFoldDB" id="D3P9G0"/>
<dbReference type="GO" id="GO:0070038">
    <property type="term" value="F:rRNA (pseudouridine-N3-)-methyltransferase activity"/>
    <property type="evidence" value="ECO:0007669"/>
    <property type="project" value="UniProtKB-UniRule"/>
</dbReference>
<evidence type="ECO:0000313" key="6">
    <source>
        <dbReference type="EMBL" id="BAI81350.1"/>
    </source>
</evidence>
<dbReference type="SUPFAM" id="SSF75217">
    <property type="entry name" value="alpha/beta knot"/>
    <property type="match status" value="1"/>
</dbReference>
<dbReference type="RefSeq" id="WP_013008595.1">
    <property type="nucleotide sequence ID" value="NC_013939.1"/>
</dbReference>